<sequence length="210" mass="23239">MSSFDLSNNAWNLQSTASQTSRHSTSGSDMSEMDSSSSAASHDHGSSSADDTCGMLMYINGHTRGFCILFASWTMTSDTALGVACLVCFLIGLAYELLKFCVRYLETTTSVSRPDLQPIPPKAVESGLEETDQLSAPTTTNTDPISWFDPKYFLRCFLYGVQVFYAFMMMLIAMTFNVYIILSLTLGAMVGFYFFGRRDRSSSMSPCLHH</sequence>
<keyword evidence="3 4" id="KW-0472">Membrane</keyword>
<accession>A0A9W8ECL4</accession>
<evidence type="ECO:0000256" key="4">
    <source>
        <dbReference type="RuleBase" id="RU367022"/>
    </source>
</evidence>
<dbReference type="AlphaFoldDB" id="A0A9W8ECL4"/>
<dbReference type="EMBL" id="JANBQB010000443">
    <property type="protein sequence ID" value="KAJ1976312.1"/>
    <property type="molecule type" value="Genomic_DNA"/>
</dbReference>
<dbReference type="GO" id="GO:0005375">
    <property type="term" value="F:copper ion transmembrane transporter activity"/>
    <property type="evidence" value="ECO:0007669"/>
    <property type="project" value="UniProtKB-UniRule"/>
</dbReference>
<organism evidence="6 7">
    <name type="scientific">Dimargaris verticillata</name>
    <dbReference type="NCBI Taxonomy" id="2761393"/>
    <lineage>
        <taxon>Eukaryota</taxon>
        <taxon>Fungi</taxon>
        <taxon>Fungi incertae sedis</taxon>
        <taxon>Zoopagomycota</taxon>
        <taxon>Kickxellomycotina</taxon>
        <taxon>Dimargaritomycetes</taxon>
        <taxon>Dimargaritales</taxon>
        <taxon>Dimargaritaceae</taxon>
        <taxon>Dimargaris</taxon>
    </lineage>
</organism>
<protein>
    <recommendedName>
        <fullName evidence="4">Copper transport protein</fullName>
    </recommendedName>
</protein>
<dbReference type="GO" id="GO:0016020">
    <property type="term" value="C:membrane"/>
    <property type="evidence" value="ECO:0007669"/>
    <property type="project" value="UniProtKB-SubCell"/>
</dbReference>
<feature type="compositionally biased region" description="Low complexity" evidence="5">
    <location>
        <begin position="24"/>
        <end position="47"/>
    </location>
</feature>
<dbReference type="Pfam" id="PF04145">
    <property type="entry name" value="Ctr"/>
    <property type="match status" value="1"/>
</dbReference>
<reference evidence="6" key="1">
    <citation type="submission" date="2022-07" db="EMBL/GenBank/DDBJ databases">
        <title>Phylogenomic reconstructions and comparative analyses of Kickxellomycotina fungi.</title>
        <authorList>
            <person name="Reynolds N.K."/>
            <person name="Stajich J.E."/>
            <person name="Barry K."/>
            <person name="Grigoriev I.V."/>
            <person name="Crous P."/>
            <person name="Smith M.E."/>
        </authorList>
    </citation>
    <scope>NUCLEOTIDE SEQUENCE</scope>
    <source>
        <strain evidence="6">RSA 567</strain>
    </source>
</reference>
<evidence type="ECO:0000313" key="6">
    <source>
        <dbReference type="EMBL" id="KAJ1976312.1"/>
    </source>
</evidence>
<name>A0A9W8ECL4_9FUNG</name>
<keyword evidence="1 4" id="KW-0812">Transmembrane</keyword>
<comment type="similarity">
    <text evidence="4">Belongs to the copper transporter (Ctr) (TC 1.A.56) family. SLC31A subfamily.</text>
</comment>
<proteinExistence type="inferred from homology"/>
<feature type="region of interest" description="Disordered" evidence="5">
    <location>
        <begin position="15"/>
        <end position="47"/>
    </location>
</feature>
<dbReference type="OrthoDB" id="161814at2759"/>
<keyword evidence="7" id="KW-1185">Reference proteome</keyword>
<evidence type="ECO:0000256" key="2">
    <source>
        <dbReference type="ARBA" id="ARBA00022989"/>
    </source>
</evidence>
<keyword evidence="4" id="KW-0813">Transport</keyword>
<dbReference type="InterPro" id="IPR007274">
    <property type="entry name" value="Cop_transporter"/>
</dbReference>
<gene>
    <name evidence="6" type="primary">CTR2_1</name>
    <name evidence="6" type="ORF">H4R34_004024</name>
</gene>
<keyword evidence="4" id="KW-0187">Copper transport</keyword>
<evidence type="ECO:0000256" key="3">
    <source>
        <dbReference type="ARBA" id="ARBA00023136"/>
    </source>
</evidence>
<evidence type="ECO:0000256" key="1">
    <source>
        <dbReference type="ARBA" id="ARBA00022692"/>
    </source>
</evidence>
<comment type="caution">
    <text evidence="6">The sequence shown here is derived from an EMBL/GenBank/DDBJ whole genome shotgun (WGS) entry which is preliminary data.</text>
</comment>
<keyword evidence="4" id="KW-0406">Ion transport</keyword>
<feature type="transmembrane region" description="Helical" evidence="4">
    <location>
        <begin position="152"/>
        <end position="172"/>
    </location>
</feature>
<evidence type="ECO:0000256" key="5">
    <source>
        <dbReference type="SAM" id="MobiDB-lite"/>
    </source>
</evidence>
<dbReference type="Proteomes" id="UP001151582">
    <property type="component" value="Unassembled WGS sequence"/>
</dbReference>
<dbReference type="PANTHER" id="PTHR12483">
    <property type="entry name" value="SOLUTE CARRIER FAMILY 31 COPPER TRANSPORTERS"/>
    <property type="match status" value="1"/>
</dbReference>
<comment type="subcellular location">
    <subcellularLocation>
        <location evidence="4">Membrane</location>
        <topology evidence="4">Multi-pass membrane protein</topology>
    </subcellularLocation>
</comment>
<dbReference type="PANTHER" id="PTHR12483:SF115">
    <property type="entry name" value="COPPER TRANSPORT PROTEIN"/>
    <property type="match status" value="1"/>
</dbReference>
<keyword evidence="2 4" id="KW-1133">Transmembrane helix</keyword>
<keyword evidence="4" id="KW-0186">Copper</keyword>
<evidence type="ECO:0000313" key="7">
    <source>
        <dbReference type="Proteomes" id="UP001151582"/>
    </source>
</evidence>
<feature type="transmembrane region" description="Helical" evidence="4">
    <location>
        <begin position="178"/>
        <end position="196"/>
    </location>
</feature>
<feature type="transmembrane region" description="Helical" evidence="4">
    <location>
        <begin position="79"/>
        <end position="98"/>
    </location>
</feature>